<dbReference type="Pfam" id="PF09471">
    <property type="entry name" value="Peptidase_M64"/>
    <property type="match status" value="1"/>
</dbReference>
<dbReference type="SUPFAM" id="SSF89260">
    <property type="entry name" value="Collagen-binding domain"/>
    <property type="match status" value="1"/>
</dbReference>
<evidence type="ECO:0000256" key="1">
    <source>
        <dbReference type="SAM" id="SignalP"/>
    </source>
</evidence>
<evidence type="ECO:0000313" key="3">
    <source>
        <dbReference type="Proteomes" id="UP001238603"/>
    </source>
</evidence>
<accession>A0ABT7LL56</accession>
<dbReference type="Gene3D" id="2.60.120.380">
    <property type="match status" value="1"/>
</dbReference>
<dbReference type="Proteomes" id="UP001238603">
    <property type="component" value="Unassembled WGS sequence"/>
</dbReference>
<dbReference type="Gene3D" id="3.40.390.10">
    <property type="entry name" value="Collagenase (Catalytic Domain)"/>
    <property type="match status" value="1"/>
</dbReference>
<dbReference type="InterPro" id="IPR024079">
    <property type="entry name" value="MetalloPept_cat_dom_sf"/>
</dbReference>
<dbReference type="EMBL" id="JASVDS010000004">
    <property type="protein sequence ID" value="MDL5033539.1"/>
    <property type="molecule type" value="Genomic_DNA"/>
</dbReference>
<proteinExistence type="predicted"/>
<name>A0ABT7LL56_9BURK</name>
<organism evidence="2 3">
    <name type="scientific">Roseateles subflavus</name>
    <dbReference type="NCBI Taxonomy" id="3053353"/>
    <lineage>
        <taxon>Bacteria</taxon>
        <taxon>Pseudomonadati</taxon>
        <taxon>Pseudomonadota</taxon>
        <taxon>Betaproteobacteria</taxon>
        <taxon>Burkholderiales</taxon>
        <taxon>Sphaerotilaceae</taxon>
        <taxon>Roseateles</taxon>
    </lineage>
</organism>
<gene>
    <name evidence="2" type="ORF">QRD43_16615</name>
</gene>
<protein>
    <submittedName>
        <fullName evidence="2">M64 family metallopeptidase</fullName>
    </submittedName>
</protein>
<keyword evidence="3" id="KW-1185">Reference proteome</keyword>
<comment type="caution">
    <text evidence="2">The sequence shown here is derived from an EMBL/GenBank/DDBJ whole genome shotgun (WGS) entry which is preliminary data.</text>
</comment>
<keyword evidence="1" id="KW-0732">Signal</keyword>
<evidence type="ECO:0000313" key="2">
    <source>
        <dbReference type="EMBL" id="MDL5033539.1"/>
    </source>
</evidence>
<reference evidence="2 3" key="1">
    <citation type="submission" date="2023-06" db="EMBL/GenBank/DDBJ databases">
        <title>Pelomonas sp. APW6 16S ribosomal RNA gene genome sequencing and assembly.</title>
        <authorList>
            <person name="Woo H."/>
        </authorList>
    </citation>
    <scope>NUCLEOTIDE SEQUENCE [LARGE SCALE GENOMIC DNA]</scope>
    <source>
        <strain evidence="2 3">APW6</strain>
    </source>
</reference>
<dbReference type="InterPro" id="IPR019026">
    <property type="entry name" value="Peptidase_M64_IgA"/>
</dbReference>
<sequence length="557" mass="58079">MNTPCLPPCSPRPPARLRAALLLALPLALATTAQAEDLLLRLRHNPLDPAAGLQLSHAEKGRFASQAEPGEARDGDLVLIARDARGQELFRRTARHPGRQWAEVFDPRTGQIQLARAIQRDGSVELRLPWSAEVQSVDIVEHSATLAARNALSGATPLRRLARGELENLAAQSALPPAQRSLAAPLATPTGSTVLWNSGASAQRMDIVLIGDGYASADQSKWIADAKKINDGILADPLFAAYRNSINIRRVDIVSPQSGVSEGGVTRNTALGTVIGCYGIDRLVCADENKVFTAVGSVTAGDARDVIIVVANSTTYGGAGGNIGTMTMHPQSIEIALHEIGHTAFKLADEYDYGTCDASTEPSEANATRASTRSTAKWASKISASTTVPTPAGSYANGTVGLFVGAKYCTSGLYRPTENSRMRALGQPWHAVNEARAAQVFTSYTGGSGGGGGGGGVTVNGSLSGAGASATYPSGGSGYHQSTAGGAFSLQLTGPSGTDFDLYLYKWNGSAWAVVAKSEGSASNETISYSGSAGYYYAQVKSYAGSGAFTLTYTFPN</sequence>
<dbReference type="RefSeq" id="WP_285983609.1">
    <property type="nucleotide sequence ID" value="NZ_JASVDS010000004.1"/>
</dbReference>
<feature type="signal peptide" evidence="1">
    <location>
        <begin position="1"/>
        <end position="35"/>
    </location>
</feature>
<feature type="chain" id="PRO_5047295774" evidence="1">
    <location>
        <begin position="36"/>
        <end position="557"/>
    </location>
</feature>